<keyword evidence="3" id="KW-0233">DNA recombination</keyword>
<dbReference type="Gene3D" id="1.10.443.10">
    <property type="entry name" value="Intergrase catalytic core"/>
    <property type="match status" value="1"/>
</dbReference>
<dbReference type="InterPro" id="IPR013762">
    <property type="entry name" value="Integrase-like_cat_sf"/>
</dbReference>
<evidence type="ECO:0000256" key="1">
    <source>
        <dbReference type="ARBA" id="ARBA00022829"/>
    </source>
</evidence>
<gene>
    <name evidence="5" type="ORF">HMPREF9080_01762</name>
</gene>
<keyword evidence="2" id="KW-0229">DNA integration</keyword>
<accession>G9ZG48</accession>
<reference evidence="5 6" key="1">
    <citation type="submission" date="2011-08" db="EMBL/GenBank/DDBJ databases">
        <authorList>
            <person name="Weinstock G."/>
            <person name="Sodergren E."/>
            <person name="Clifton S."/>
            <person name="Fulton L."/>
            <person name="Fulton B."/>
            <person name="Courtney L."/>
            <person name="Fronick C."/>
            <person name="Harrison M."/>
            <person name="Strong C."/>
            <person name="Farmer C."/>
            <person name="Delahaunty K."/>
            <person name="Markovic C."/>
            <person name="Hall O."/>
            <person name="Minx P."/>
            <person name="Tomlinson C."/>
            <person name="Mitreva M."/>
            <person name="Hou S."/>
            <person name="Chen J."/>
            <person name="Wollam A."/>
            <person name="Pepin K.H."/>
            <person name="Johnson M."/>
            <person name="Bhonagiri V."/>
            <person name="Zhang X."/>
            <person name="Suruliraj S."/>
            <person name="Warren W."/>
            <person name="Chinwalla A."/>
            <person name="Mardis E.R."/>
            <person name="Wilson R.K."/>
        </authorList>
    </citation>
    <scope>NUCLEOTIDE SEQUENCE [LARGE SCALE GENOMIC DNA]</scope>
    <source>
        <strain evidence="5 6">F0432</strain>
    </source>
</reference>
<dbReference type="PANTHER" id="PTHR30349">
    <property type="entry name" value="PHAGE INTEGRASE-RELATED"/>
    <property type="match status" value="1"/>
</dbReference>
<dbReference type="Pfam" id="PF00589">
    <property type="entry name" value="Phage_integrase"/>
    <property type="match status" value="1"/>
</dbReference>
<dbReference type="GO" id="GO:0015074">
    <property type="term" value="P:DNA integration"/>
    <property type="evidence" value="ECO:0007669"/>
    <property type="project" value="UniProtKB-KW"/>
</dbReference>
<dbReference type="STRING" id="797473.HMPREF9080_01762"/>
<dbReference type="InterPro" id="IPR050090">
    <property type="entry name" value="Tyrosine_recombinase_XerCD"/>
</dbReference>
<proteinExistence type="predicted"/>
<dbReference type="SUPFAM" id="SSF56349">
    <property type="entry name" value="DNA breaking-rejoining enzymes"/>
    <property type="match status" value="1"/>
</dbReference>
<dbReference type="EMBL" id="AGCM01000101">
    <property type="protein sequence ID" value="EHM53404.1"/>
    <property type="molecule type" value="Genomic_DNA"/>
</dbReference>
<comment type="caution">
    <text evidence="5">The sequence shown here is derived from an EMBL/GenBank/DDBJ whole genome shotgun (WGS) entry which is preliminary data.</text>
</comment>
<name>G9ZG48_9GAMM</name>
<dbReference type="PANTHER" id="PTHR30349:SF81">
    <property type="entry name" value="TYROSINE RECOMBINASE XERC"/>
    <property type="match status" value="1"/>
</dbReference>
<dbReference type="Proteomes" id="UP000004750">
    <property type="component" value="Unassembled WGS sequence"/>
</dbReference>
<sequence length="298" mass="34637">MPKHQDAVPDIEDFKDYLCDIQAQGESAASRNFTNAKKFLVYLHEQGLVLPELTEKDIRAYIEQRKMSVHVEADFIHAMRHYCSFQVMLEKLDRNLFELIDTPREPAKIHTFYTQAEIQRLLAMPDTRTLRGLRDRAVLQLLYDTGMRNTELRRLQISDIDLLRKTICIMGKGEKQRLLPLLDSSVHWLIQWMERRHESLQNQVSSLLFPSRKTGVMMSSNGLWFMVKNYAKAAGLDSNFTVHSIRHAFASHMLENGAHLRVVQVLLGHSSLDSTQIYTQLSKGWLKRLHRKFHPRGG</sequence>
<evidence type="ECO:0000256" key="3">
    <source>
        <dbReference type="ARBA" id="ARBA00023172"/>
    </source>
</evidence>
<dbReference type="InterPro" id="IPR002104">
    <property type="entry name" value="Integrase_catalytic"/>
</dbReference>
<dbReference type="AlphaFoldDB" id="G9ZG48"/>
<dbReference type="GO" id="GO:0003677">
    <property type="term" value="F:DNA binding"/>
    <property type="evidence" value="ECO:0007669"/>
    <property type="project" value="InterPro"/>
</dbReference>
<feature type="domain" description="Tyr recombinase" evidence="4">
    <location>
        <begin position="108"/>
        <end position="291"/>
    </location>
</feature>
<dbReference type="RefSeq" id="WP_006985762.1">
    <property type="nucleotide sequence ID" value="NZ_JH417935.1"/>
</dbReference>
<evidence type="ECO:0000313" key="6">
    <source>
        <dbReference type="Proteomes" id="UP000004750"/>
    </source>
</evidence>
<dbReference type="HOGENOM" id="CLU_027562_9_6_6"/>
<keyword evidence="1" id="KW-0159">Chromosome partition</keyword>
<evidence type="ECO:0000256" key="2">
    <source>
        <dbReference type="ARBA" id="ARBA00022908"/>
    </source>
</evidence>
<organism evidence="5 6">
    <name type="scientific">Cardiobacterium valvarum F0432</name>
    <dbReference type="NCBI Taxonomy" id="797473"/>
    <lineage>
        <taxon>Bacteria</taxon>
        <taxon>Pseudomonadati</taxon>
        <taxon>Pseudomonadota</taxon>
        <taxon>Gammaproteobacteria</taxon>
        <taxon>Cardiobacteriales</taxon>
        <taxon>Cardiobacteriaceae</taxon>
        <taxon>Cardiobacterium</taxon>
    </lineage>
</organism>
<evidence type="ECO:0000259" key="4">
    <source>
        <dbReference type="PROSITE" id="PS51898"/>
    </source>
</evidence>
<dbReference type="GO" id="GO:0007059">
    <property type="term" value="P:chromosome segregation"/>
    <property type="evidence" value="ECO:0007669"/>
    <property type="project" value="UniProtKB-KW"/>
</dbReference>
<dbReference type="PROSITE" id="PS51898">
    <property type="entry name" value="TYR_RECOMBINASE"/>
    <property type="match status" value="1"/>
</dbReference>
<dbReference type="InterPro" id="IPR011010">
    <property type="entry name" value="DNA_brk_join_enz"/>
</dbReference>
<dbReference type="GO" id="GO:0006310">
    <property type="term" value="P:DNA recombination"/>
    <property type="evidence" value="ECO:0007669"/>
    <property type="project" value="UniProtKB-KW"/>
</dbReference>
<evidence type="ECO:0000313" key="5">
    <source>
        <dbReference type="EMBL" id="EHM53404.1"/>
    </source>
</evidence>
<protein>
    <submittedName>
        <fullName evidence="5">Site-specific recombinase, phage integrase family</fullName>
    </submittedName>
</protein>